<evidence type="ECO:0000313" key="4">
    <source>
        <dbReference type="Proteomes" id="UP000736335"/>
    </source>
</evidence>
<gene>
    <name evidence="3" type="ORF">BJ322DRAFT_1046206</name>
</gene>
<comment type="caution">
    <text evidence="3">The sequence shown here is derived from an EMBL/GenBank/DDBJ whole genome shotgun (WGS) entry which is preliminary data.</text>
</comment>
<dbReference type="PANTHER" id="PTHR48104:SF30">
    <property type="entry name" value="METACASPASE-1"/>
    <property type="match status" value="1"/>
</dbReference>
<feature type="domain" description="Peptidase C14 caspase" evidence="2">
    <location>
        <begin position="13"/>
        <end position="304"/>
    </location>
</feature>
<name>A0A9P6HJ23_9AGAM</name>
<dbReference type="Proteomes" id="UP000736335">
    <property type="component" value="Unassembled WGS sequence"/>
</dbReference>
<dbReference type="EMBL" id="WIUZ02000004">
    <property type="protein sequence ID" value="KAF9787959.1"/>
    <property type="molecule type" value="Genomic_DNA"/>
</dbReference>
<dbReference type="Pfam" id="PF00656">
    <property type="entry name" value="Peptidase_C14"/>
    <property type="match status" value="1"/>
</dbReference>
<comment type="similarity">
    <text evidence="1">Belongs to the peptidase C14B family.</text>
</comment>
<protein>
    <submittedName>
        <fullName evidence="3">Peptidase C14</fullName>
    </submittedName>
</protein>
<dbReference type="OrthoDB" id="3223806at2759"/>
<accession>A0A9P6HJ23</accession>
<evidence type="ECO:0000313" key="3">
    <source>
        <dbReference type="EMBL" id="KAF9787959.1"/>
    </source>
</evidence>
<evidence type="ECO:0000256" key="1">
    <source>
        <dbReference type="ARBA" id="ARBA00009005"/>
    </source>
</evidence>
<proteinExistence type="inferred from homology"/>
<dbReference type="GO" id="GO:0004197">
    <property type="term" value="F:cysteine-type endopeptidase activity"/>
    <property type="evidence" value="ECO:0007669"/>
    <property type="project" value="InterPro"/>
</dbReference>
<sequence>MPSTVRSRAPMQKALSIGVEYKELAERLPQWHLPAAHKDPQIMSRLLQEQYNYRPENITILTDAKGSNRLPTRDNIIASMRELVRDAQFGDRLVFHFSGHGSQVKAPPEHVEEIDGWDEVIWPCDIKPDSDSEPVENYIMDDEIKQILVDPLPAGVRLAILLDCCSSGTGADLPFSYGTASLLSPINPREINFCRVQFAPSHRVARQRSKSIVGLDHDIAAFDQSPKRRFTFQSMDELPSCETDLSASPFVTSWAACLDNQGTLESSQGSVFLLALEGSLKQNSQPTNGQMLNNITDWLHHNVPWRKLEQQPPRPQLGSNRSISSIYHSSFEL</sequence>
<organism evidence="3 4">
    <name type="scientific">Thelephora terrestris</name>
    <dbReference type="NCBI Taxonomy" id="56493"/>
    <lineage>
        <taxon>Eukaryota</taxon>
        <taxon>Fungi</taxon>
        <taxon>Dikarya</taxon>
        <taxon>Basidiomycota</taxon>
        <taxon>Agaricomycotina</taxon>
        <taxon>Agaricomycetes</taxon>
        <taxon>Thelephorales</taxon>
        <taxon>Thelephoraceae</taxon>
        <taxon>Thelephora</taxon>
    </lineage>
</organism>
<dbReference type="PANTHER" id="PTHR48104">
    <property type="entry name" value="METACASPASE-4"/>
    <property type="match status" value="1"/>
</dbReference>
<dbReference type="AlphaFoldDB" id="A0A9P6HJ23"/>
<dbReference type="GO" id="GO:0006508">
    <property type="term" value="P:proteolysis"/>
    <property type="evidence" value="ECO:0007669"/>
    <property type="project" value="InterPro"/>
</dbReference>
<reference evidence="3" key="1">
    <citation type="journal article" date="2020" name="Nat. Commun.">
        <title>Large-scale genome sequencing of mycorrhizal fungi provides insights into the early evolution of symbiotic traits.</title>
        <authorList>
            <person name="Miyauchi S."/>
            <person name="Kiss E."/>
            <person name="Kuo A."/>
            <person name="Drula E."/>
            <person name="Kohler A."/>
            <person name="Sanchez-Garcia M."/>
            <person name="Morin E."/>
            <person name="Andreopoulos B."/>
            <person name="Barry K.W."/>
            <person name="Bonito G."/>
            <person name="Buee M."/>
            <person name="Carver A."/>
            <person name="Chen C."/>
            <person name="Cichocki N."/>
            <person name="Clum A."/>
            <person name="Culley D."/>
            <person name="Crous P.W."/>
            <person name="Fauchery L."/>
            <person name="Girlanda M."/>
            <person name="Hayes R.D."/>
            <person name="Keri Z."/>
            <person name="LaButti K."/>
            <person name="Lipzen A."/>
            <person name="Lombard V."/>
            <person name="Magnuson J."/>
            <person name="Maillard F."/>
            <person name="Murat C."/>
            <person name="Nolan M."/>
            <person name="Ohm R.A."/>
            <person name="Pangilinan J."/>
            <person name="Pereira M.F."/>
            <person name="Perotto S."/>
            <person name="Peter M."/>
            <person name="Pfister S."/>
            <person name="Riley R."/>
            <person name="Sitrit Y."/>
            <person name="Stielow J.B."/>
            <person name="Szollosi G."/>
            <person name="Zifcakova L."/>
            <person name="Stursova M."/>
            <person name="Spatafora J.W."/>
            <person name="Tedersoo L."/>
            <person name="Vaario L.M."/>
            <person name="Yamada A."/>
            <person name="Yan M."/>
            <person name="Wang P."/>
            <person name="Xu J."/>
            <person name="Bruns T."/>
            <person name="Baldrian P."/>
            <person name="Vilgalys R."/>
            <person name="Dunand C."/>
            <person name="Henrissat B."/>
            <person name="Grigoriev I.V."/>
            <person name="Hibbett D."/>
            <person name="Nagy L.G."/>
            <person name="Martin F.M."/>
        </authorList>
    </citation>
    <scope>NUCLEOTIDE SEQUENCE</scope>
    <source>
        <strain evidence="3">UH-Tt-Lm1</strain>
    </source>
</reference>
<dbReference type="Gene3D" id="3.40.50.12660">
    <property type="match status" value="1"/>
</dbReference>
<evidence type="ECO:0000259" key="2">
    <source>
        <dbReference type="Pfam" id="PF00656"/>
    </source>
</evidence>
<dbReference type="InterPro" id="IPR011600">
    <property type="entry name" value="Pept_C14_caspase"/>
</dbReference>
<keyword evidence="4" id="KW-1185">Reference proteome</keyword>
<reference evidence="3" key="2">
    <citation type="submission" date="2020-11" db="EMBL/GenBank/DDBJ databases">
        <authorList>
            <consortium name="DOE Joint Genome Institute"/>
            <person name="Kuo A."/>
            <person name="Miyauchi S."/>
            <person name="Kiss E."/>
            <person name="Drula E."/>
            <person name="Kohler A."/>
            <person name="Sanchez-Garcia M."/>
            <person name="Andreopoulos B."/>
            <person name="Barry K.W."/>
            <person name="Bonito G."/>
            <person name="Buee M."/>
            <person name="Carver A."/>
            <person name="Chen C."/>
            <person name="Cichocki N."/>
            <person name="Clum A."/>
            <person name="Culley D."/>
            <person name="Crous P.W."/>
            <person name="Fauchery L."/>
            <person name="Girlanda M."/>
            <person name="Hayes R."/>
            <person name="Keri Z."/>
            <person name="Labutti K."/>
            <person name="Lipzen A."/>
            <person name="Lombard V."/>
            <person name="Magnuson J."/>
            <person name="Maillard F."/>
            <person name="Morin E."/>
            <person name="Murat C."/>
            <person name="Nolan M."/>
            <person name="Ohm R."/>
            <person name="Pangilinan J."/>
            <person name="Pereira M."/>
            <person name="Perotto S."/>
            <person name="Peter M."/>
            <person name="Riley R."/>
            <person name="Sitrit Y."/>
            <person name="Stielow B."/>
            <person name="Szollosi G."/>
            <person name="Zifcakova L."/>
            <person name="Stursova M."/>
            <person name="Spatafora J.W."/>
            <person name="Tedersoo L."/>
            <person name="Vaario L.-M."/>
            <person name="Yamada A."/>
            <person name="Yan M."/>
            <person name="Wang P."/>
            <person name="Xu J."/>
            <person name="Bruns T."/>
            <person name="Baldrian P."/>
            <person name="Vilgalys R."/>
            <person name="Henrissat B."/>
            <person name="Grigoriev I.V."/>
            <person name="Hibbett D."/>
            <person name="Nagy L.G."/>
            <person name="Martin F.M."/>
        </authorList>
    </citation>
    <scope>NUCLEOTIDE SEQUENCE</scope>
    <source>
        <strain evidence="3">UH-Tt-Lm1</strain>
    </source>
</reference>
<dbReference type="GO" id="GO:0005737">
    <property type="term" value="C:cytoplasm"/>
    <property type="evidence" value="ECO:0007669"/>
    <property type="project" value="TreeGrafter"/>
</dbReference>
<dbReference type="InterPro" id="IPR050452">
    <property type="entry name" value="Metacaspase"/>
</dbReference>